<proteinExistence type="predicted"/>
<dbReference type="EMBL" id="BART01022866">
    <property type="protein sequence ID" value="GAH01698.1"/>
    <property type="molecule type" value="Genomic_DNA"/>
</dbReference>
<feature type="non-terminal residue" evidence="2">
    <location>
        <position position="50"/>
    </location>
</feature>
<reference evidence="2" key="1">
    <citation type="journal article" date="2014" name="Front. Microbiol.">
        <title>High frequency of phylogenetically diverse reductive dehalogenase-homologous genes in deep subseafloor sedimentary metagenomes.</title>
        <authorList>
            <person name="Kawai M."/>
            <person name="Futagami T."/>
            <person name="Toyoda A."/>
            <person name="Takaki Y."/>
            <person name="Nishi S."/>
            <person name="Hori S."/>
            <person name="Arai W."/>
            <person name="Tsubouchi T."/>
            <person name="Morono Y."/>
            <person name="Uchiyama I."/>
            <person name="Ito T."/>
            <person name="Fujiyama A."/>
            <person name="Inagaki F."/>
            <person name="Takami H."/>
        </authorList>
    </citation>
    <scope>NUCLEOTIDE SEQUENCE</scope>
    <source>
        <strain evidence="2">Expedition CK06-06</strain>
    </source>
</reference>
<name>X1DZ66_9ZZZZ</name>
<evidence type="ECO:0000313" key="2">
    <source>
        <dbReference type="EMBL" id="GAH01698.1"/>
    </source>
</evidence>
<sequence length="50" mass="5304">MTSADALPYRPCVGVMLINARGLAFVGKRAGAPDQPEGLGTWWQMPQGGM</sequence>
<organism evidence="2">
    <name type="scientific">marine sediment metagenome</name>
    <dbReference type="NCBI Taxonomy" id="412755"/>
    <lineage>
        <taxon>unclassified sequences</taxon>
        <taxon>metagenomes</taxon>
        <taxon>ecological metagenomes</taxon>
    </lineage>
</organism>
<dbReference type="Gene3D" id="3.90.79.10">
    <property type="entry name" value="Nucleoside Triphosphate Pyrophosphohydrolase"/>
    <property type="match status" value="1"/>
</dbReference>
<evidence type="ECO:0000256" key="1">
    <source>
        <dbReference type="SAM" id="MobiDB-lite"/>
    </source>
</evidence>
<comment type="caution">
    <text evidence="2">The sequence shown here is derived from an EMBL/GenBank/DDBJ whole genome shotgun (WGS) entry which is preliminary data.</text>
</comment>
<protein>
    <recommendedName>
        <fullName evidence="3">Nudix hydrolase domain-containing protein</fullName>
    </recommendedName>
</protein>
<evidence type="ECO:0008006" key="3">
    <source>
        <dbReference type="Google" id="ProtNLM"/>
    </source>
</evidence>
<dbReference type="AlphaFoldDB" id="X1DZ66"/>
<gene>
    <name evidence="2" type="ORF">S01H4_41763</name>
</gene>
<feature type="region of interest" description="Disordered" evidence="1">
    <location>
        <begin position="31"/>
        <end position="50"/>
    </location>
</feature>
<accession>X1DZ66</accession>